<evidence type="ECO:0000256" key="1">
    <source>
        <dbReference type="SAM" id="Phobius"/>
    </source>
</evidence>
<keyword evidence="1" id="KW-1133">Transmembrane helix</keyword>
<keyword evidence="1" id="KW-0472">Membrane</keyword>
<feature type="transmembrane region" description="Helical" evidence="1">
    <location>
        <begin position="71"/>
        <end position="90"/>
    </location>
</feature>
<feature type="transmembrane region" description="Helical" evidence="1">
    <location>
        <begin position="12"/>
        <end position="34"/>
    </location>
</feature>
<feature type="transmembrane region" description="Helical" evidence="1">
    <location>
        <begin position="200"/>
        <end position="218"/>
    </location>
</feature>
<dbReference type="OrthoDB" id="3746964at2759"/>
<keyword evidence="3" id="KW-1185">Reference proteome</keyword>
<accession>A0A6A6RKL6</accession>
<sequence>MDFEKAHKLSIVPAIILCLLSALSILLTSLYWVITDWVTGRWVVVPSEYPEKDRWPNDDVVIDYTQASTNATITAGCLNLACSVVAIIAWQRLRNHELDTNFNAPLRRFYVIAVYITGTFSSVASLTALILHFTDKGDDKWGCTSTTGRTSNTPAKGIPFTNLLCSREIGACNFLTPQLAGKSLQLMASSACNTAVTAKWLQLIMVLFSIAVMVMFFFQAKLRRKVRWSLHSNAPDAKSPF</sequence>
<evidence type="ECO:0000313" key="2">
    <source>
        <dbReference type="EMBL" id="KAF2635890.1"/>
    </source>
</evidence>
<reference evidence="2" key="1">
    <citation type="journal article" date="2020" name="Stud. Mycol.">
        <title>101 Dothideomycetes genomes: a test case for predicting lifestyles and emergence of pathogens.</title>
        <authorList>
            <person name="Haridas S."/>
            <person name="Albert R."/>
            <person name="Binder M."/>
            <person name="Bloem J."/>
            <person name="Labutti K."/>
            <person name="Salamov A."/>
            <person name="Andreopoulos B."/>
            <person name="Baker S."/>
            <person name="Barry K."/>
            <person name="Bills G."/>
            <person name="Bluhm B."/>
            <person name="Cannon C."/>
            <person name="Castanera R."/>
            <person name="Culley D."/>
            <person name="Daum C."/>
            <person name="Ezra D."/>
            <person name="Gonzalez J."/>
            <person name="Henrissat B."/>
            <person name="Kuo A."/>
            <person name="Liang C."/>
            <person name="Lipzen A."/>
            <person name="Lutzoni F."/>
            <person name="Magnuson J."/>
            <person name="Mondo S."/>
            <person name="Nolan M."/>
            <person name="Ohm R."/>
            <person name="Pangilinan J."/>
            <person name="Park H.-J."/>
            <person name="Ramirez L."/>
            <person name="Alfaro M."/>
            <person name="Sun H."/>
            <person name="Tritt A."/>
            <person name="Yoshinaga Y."/>
            <person name="Zwiers L.-H."/>
            <person name="Turgeon B."/>
            <person name="Goodwin S."/>
            <person name="Spatafora J."/>
            <person name="Crous P."/>
            <person name="Grigoriev I."/>
        </authorList>
    </citation>
    <scope>NUCLEOTIDE SEQUENCE</scope>
    <source>
        <strain evidence="2">CBS 473.64</strain>
    </source>
</reference>
<keyword evidence="1" id="KW-0812">Transmembrane</keyword>
<proteinExistence type="predicted"/>
<feature type="transmembrane region" description="Helical" evidence="1">
    <location>
        <begin position="110"/>
        <end position="131"/>
    </location>
</feature>
<organism evidence="2 3">
    <name type="scientific">Massarina eburnea CBS 473.64</name>
    <dbReference type="NCBI Taxonomy" id="1395130"/>
    <lineage>
        <taxon>Eukaryota</taxon>
        <taxon>Fungi</taxon>
        <taxon>Dikarya</taxon>
        <taxon>Ascomycota</taxon>
        <taxon>Pezizomycotina</taxon>
        <taxon>Dothideomycetes</taxon>
        <taxon>Pleosporomycetidae</taxon>
        <taxon>Pleosporales</taxon>
        <taxon>Massarineae</taxon>
        <taxon>Massarinaceae</taxon>
        <taxon>Massarina</taxon>
    </lineage>
</organism>
<evidence type="ECO:0000313" key="3">
    <source>
        <dbReference type="Proteomes" id="UP000799753"/>
    </source>
</evidence>
<dbReference type="EMBL" id="MU006802">
    <property type="protein sequence ID" value="KAF2635890.1"/>
    <property type="molecule type" value="Genomic_DNA"/>
</dbReference>
<gene>
    <name evidence="2" type="ORF">P280DRAFT_473532</name>
</gene>
<dbReference type="AlphaFoldDB" id="A0A6A6RKL6"/>
<name>A0A6A6RKL6_9PLEO</name>
<protein>
    <submittedName>
        <fullName evidence="2">Uncharacterized protein</fullName>
    </submittedName>
</protein>
<dbReference type="Proteomes" id="UP000799753">
    <property type="component" value="Unassembled WGS sequence"/>
</dbReference>